<dbReference type="InterPro" id="IPR018537">
    <property type="entry name" value="Peptidoglycan-bd_3"/>
</dbReference>
<dbReference type="SUPFAM" id="SSF53955">
    <property type="entry name" value="Lysozyme-like"/>
    <property type="match status" value="1"/>
</dbReference>
<dbReference type="InterPro" id="IPR023346">
    <property type="entry name" value="Lysozyme-like_dom_sf"/>
</dbReference>
<dbReference type="Pfam" id="PF05838">
    <property type="entry name" value="Glyco_hydro_108"/>
    <property type="match status" value="1"/>
</dbReference>
<organism evidence="3 4">
    <name type="scientific">Campylobacter hyointestinalis subsp. hyointestinalis</name>
    <dbReference type="NCBI Taxonomy" id="91352"/>
    <lineage>
        <taxon>Bacteria</taxon>
        <taxon>Pseudomonadati</taxon>
        <taxon>Campylobacterota</taxon>
        <taxon>Epsilonproteobacteria</taxon>
        <taxon>Campylobacterales</taxon>
        <taxon>Campylobacteraceae</taxon>
        <taxon>Campylobacter</taxon>
    </lineage>
</organism>
<feature type="domain" description="TtsA-like Glycoside hydrolase family 108" evidence="1">
    <location>
        <begin position="33"/>
        <end position="112"/>
    </location>
</feature>
<comment type="caution">
    <text evidence="3">The sequence shown here is derived from an EMBL/GenBank/DDBJ whole genome shotgun (WGS) entry which is preliminary data.</text>
</comment>
<dbReference type="InterPro" id="IPR008565">
    <property type="entry name" value="TtsA-like_GH18_dom"/>
</dbReference>
<gene>
    <name evidence="3" type="ORF">ERS739223_00452</name>
</gene>
<accession>A0A9W5AP62</accession>
<dbReference type="Gene3D" id="1.20.141.10">
    <property type="entry name" value="Chitosanase, subunit A, domain 1"/>
    <property type="match status" value="1"/>
</dbReference>
<dbReference type="Proteomes" id="UP000052245">
    <property type="component" value="Unassembled WGS sequence"/>
</dbReference>
<evidence type="ECO:0000313" key="4">
    <source>
        <dbReference type="Proteomes" id="UP000052245"/>
    </source>
</evidence>
<evidence type="ECO:0000313" key="3">
    <source>
        <dbReference type="EMBL" id="CUU74367.1"/>
    </source>
</evidence>
<dbReference type="RefSeq" id="WP_059434480.1">
    <property type="nucleotide sequence ID" value="NZ_FAUY01000002.1"/>
</dbReference>
<sequence>MANFKVSMDLLKSLEFTNPTDVLHKNKIESDITYFGIYRIAHPNWSGWQKVDEVLSRVGVLSEASKILFADEWLQGKVYQFYKTNFWDMMKLDNIHSQKIADEMFCFGVNAGVATSVKIAQKLVGIECDGVIGAMTISALNACDEARFDNLFDMLEMEHYEKLIAKNPRLSVYHNGWNNRANKI</sequence>
<evidence type="ECO:0000259" key="1">
    <source>
        <dbReference type="Pfam" id="PF05838"/>
    </source>
</evidence>
<dbReference type="EMBL" id="FAVC01000001">
    <property type="protein sequence ID" value="CUU74367.1"/>
    <property type="molecule type" value="Genomic_DNA"/>
</dbReference>
<reference evidence="3 4" key="1">
    <citation type="submission" date="2015-11" db="EMBL/GenBank/DDBJ databases">
        <authorList>
            <consortium name="Pathogen Informatics"/>
        </authorList>
    </citation>
    <scope>NUCLEOTIDE SEQUENCE [LARGE SCALE GENOMIC DNA]</scope>
    <source>
        <strain evidence="3 4">007A-0283</strain>
    </source>
</reference>
<proteinExistence type="predicted"/>
<feature type="domain" description="Peptidoglycan binding" evidence="2">
    <location>
        <begin position="116"/>
        <end position="181"/>
    </location>
</feature>
<name>A0A9W5AP62_CAMHY</name>
<dbReference type="Pfam" id="PF09374">
    <property type="entry name" value="PG_binding_3"/>
    <property type="match status" value="1"/>
</dbReference>
<evidence type="ECO:0000259" key="2">
    <source>
        <dbReference type="Pfam" id="PF09374"/>
    </source>
</evidence>
<dbReference type="AlphaFoldDB" id="A0A9W5AP62"/>
<protein>
    <submittedName>
        <fullName evidence="3">Predicted Peptidoglycan domain</fullName>
    </submittedName>
</protein>